<evidence type="ECO:0000313" key="2">
    <source>
        <dbReference type="Proteomes" id="UP000265520"/>
    </source>
</evidence>
<reference evidence="1 2" key="1">
    <citation type="journal article" date="2018" name="Front. Plant Sci.">
        <title>Red Clover (Trifolium pratense) and Zigzag Clover (T. medium) - A Picture of Genomic Similarities and Differences.</title>
        <authorList>
            <person name="Dluhosova J."/>
            <person name="Istvanek J."/>
            <person name="Nedelnik J."/>
            <person name="Repkova J."/>
        </authorList>
    </citation>
    <scope>NUCLEOTIDE SEQUENCE [LARGE SCALE GENOMIC DNA]</scope>
    <source>
        <strain evidence="2">cv. 10/8</strain>
        <tissue evidence="1">Leaf</tissue>
    </source>
</reference>
<name>A0A392VDL9_9FABA</name>
<dbReference type="EMBL" id="LXQA011141956">
    <property type="protein sequence ID" value="MCI86484.1"/>
    <property type="molecule type" value="Genomic_DNA"/>
</dbReference>
<accession>A0A392VDL9</accession>
<proteinExistence type="predicted"/>
<sequence length="71" mass="7489">YWNVETGETSWEVPQVLAQAVHMTNDPLPLDSVNDTTDSATVSVDNSNMLSAAMLDASAAFTINGTVESSA</sequence>
<keyword evidence="2" id="KW-1185">Reference proteome</keyword>
<organism evidence="1 2">
    <name type="scientific">Trifolium medium</name>
    <dbReference type="NCBI Taxonomy" id="97028"/>
    <lineage>
        <taxon>Eukaryota</taxon>
        <taxon>Viridiplantae</taxon>
        <taxon>Streptophyta</taxon>
        <taxon>Embryophyta</taxon>
        <taxon>Tracheophyta</taxon>
        <taxon>Spermatophyta</taxon>
        <taxon>Magnoliopsida</taxon>
        <taxon>eudicotyledons</taxon>
        <taxon>Gunneridae</taxon>
        <taxon>Pentapetalae</taxon>
        <taxon>rosids</taxon>
        <taxon>fabids</taxon>
        <taxon>Fabales</taxon>
        <taxon>Fabaceae</taxon>
        <taxon>Papilionoideae</taxon>
        <taxon>50 kb inversion clade</taxon>
        <taxon>NPAAA clade</taxon>
        <taxon>Hologalegina</taxon>
        <taxon>IRL clade</taxon>
        <taxon>Trifolieae</taxon>
        <taxon>Trifolium</taxon>
    </lineage>
</organism>
<comment type="caution">
    <text evidence="1">The sequence shown here is derived from an EMBL/GenBank/DDBJ whole genome shotgun (WGS) entry which is preliminary data.</text>
</comment>
<feature type="non-terminal residue" evidence="1">
    <location>
        <position position="71"/>
    </location>
</feature>
<protein>
    <submittedName>
        <fullName evidence="1">Putative WW domain protein</fullName>
    </submittedName>
</protein>
<dbReference type="Proteomes" id="UP000265520">
    <property type="component" value="Unassembled WGS sequence"/>
</dbReference>
<evidence type="ECO:0000313" key="1">
    <source>
        <dbReference type="EMBL" id="MCI86484.1"/>
    </source>
</evidence>
<feature type="non-terminal residue" evidence="1">
    <location>
        <position position="1"/>
    </location>
</feature>
<dbReference type="AlphaFoldDB" id="A0A392VDL9"/>